<dbReference type="Gene3D" id="2.40.50.40">
    <property type="match status" value="1"/>
</dbReference>
<dbReference type="InterPro" id="IPR036397">
    <property type="entry name" value="RNaseH_sf"/>
</dbReference>
<dbReference type="PROSITE" id="PS50878">
    <property type="entry name" value="RT_POL"/>
    <property type="match status" value="1"/>
</dbReference>
<dbReference type="InterPro" id="IPR041373">
    <property type="entry name" value="RT_RNaseH"/>
</dbReference>
<dbReference type="InterPro" id="IPR000953">
    <property type="entry name" value="Chromo/chromo_shadow_dom"/>
</dbReference>
<keyword evidence="4" id="KW-0255">Endonuclease</keyword>
<dbReference type="PANTHER" id="PTHR37984:SF5">
    <property type="entry name" value="PROTEIN NYNRIN-LIKE"/>
    <property type="match status" value="1"/>
</dbReference>
<dbReference type="CDD" id="cd00024">
    <property type="entry name" value="CD_CSD"/>
    <property type="match status" value="1"/>
</dbReference>
<dbReference type="GO" id="GO:0003964">
    <property type="term" value="F:RNA-directed DNA polymerase activity"/>
    <property type="evidence" value="ECO:0007669"/>
    <property type="project" value="UniProtKB-KW"/>
</dbReference>
<dbReference type="SUPFAM" id="SSF54160">
    <property type="entry name" value="Chromo domain-like"/>
    <property type="match status" value="1"/>
</dbReference>
<evidence type="ECO:0000259" key="9">
    <source>
        <dbReference type="PROSITE" id="PS50878"/>
    </source>
</evidence>
<dbReference type="InterPro" id="IPR043128">
    <property type="entry name" value="Rev_trsase/Diguanyl_cyclase"/>
</dbReference>
<dbReference type="Gene3D" id="3.30.70.270">
    <property type="match status" value="1"/>
</dbReference>
<evidence type="ECO:0000256" key="7">
    <source>
        <dbReference type="SAM" id="Coils"/>
    </source>
</evidence>
<evidence type="ECO:0000259" key="10">
    <source>
        <dbReference type="PROSITE" id="PS50994"/>
    </source>
</evidence>
<dbReference type="GO" id="GO:0003676">
    <property type="term" value="F:nucleic acid binding"/>
    <property type="evidence" value="ECO:0007669"/>
    <property type="project" value="InterPro"/>
</dbReference>
<dbReference type="Pfam" id="PF17917">
    <property type="entry name" value="RT_RNaseH"/>
    <property type="match status" value="1"/>
</dbReference>
<keyword evidence="1" id="KW-0808">Transferase</keyword>
<dbReference type="PANTHER" id="PTHR37984">
    <property type="entry name" value="PROTEIN CBG26694"/>
    <property type="match status" value="1"/>
</dbReference>
<dbReference type="STRING" id="157072.A0A024UI62"/>
<evidence type="ECO:0000256" key="5">
    <source>
        <dbReference type="ARBA" id="ARBA00022801"/>
    </source>
</evidence>
<dbReference type="GeneID" id="20081306"/>
<evidence type="ECO:0000313" key="11">
    <source>
        <dbReference type="EMBL" id="ETW05303.1"/>
    </source>
</evidence>
<dbReference type="Gene3D" id="3.10.10.10">
    <property type="entry name" value="HIV Type 1 Reverse Transcriptase, subunit A, domain 1"/>
    <property type="match status" value="1"/>
</dbReference>
<evidence type="ECO:0000256" key="2">
    <source>
        <dbReference type="ARBA" id="ARBA00022695"/>
    </source>
</evidence>
<dbReference type="AlphaFoldDB" id="A0A024UI62"/>
<dbReference type="InterPro" id="IPR016197">
    <property type="entry name" value="Chromo-like_dom_sf"/>
</dbReference>
<dbReference type="eggNOG" id="KOG0017">
    <property type="taxonomic scope" value="Eukaryota"/>
</dbReference>
<keyword evidence="3" id="KW-0540">Nuclease</keyword>
<gene>
    <name evidence="11" type="ORF">H310_04256</name>
</gene>
<accession>A0A024UI62</accession>
<evidence type="ECO:0000259" key="8">
    <source>
        <dbReference type="PROSITE" id="PS50013"/>
    </source>
</evidence>
<dbReference type="GO" id="GO:0004519">
    <property type="term" value="F:endonuclease activity"/>
    <property type="evidence" value="ECO:0007669"/>
    <property type="project" value="UniProtKB-KW"/>
</dbReference>
<feature type="coiled-coil region" evidence="7">
    <location>
        <begin position="161"/>
        <end position="188"/>
    </location>
</feature>
<evidence type="ECO:0000256" key="6">
    <source>
        <dbReference type="ARBA" id="ARBA00022918"/>
    </source>
</evidence>
<dbReference type="Gene3D" id="1.10.340.70">
    <property type="match status" value="1"/>
</dbReference>
<dbReference type="OrthoDB" id="76385at2759"/>
<dbReference type="PROSITE" id="PS50013">
    <property type="entry name" value="CHROMO_2"/>
    <property type="match status" value="1"/>
</dbReference>
<dbReference type="InterPro" id="IPR050951">
    <property type="entry name" value="Retrovirus_Pol_polyprotein"/>
</dbReference>
<keyword evidence="7" id="KW-0175">Coiled coil</keyword>
<name>A0A024UI62_9STRA</name>
<reference evidence="11" key="1">
    <citation type="submission" date="2013-12" db="EMBL/GenBank/DDBJ databases">
        <title>The Genome Sequence of Aphanomyces invadans NJM9701.</title>
        <authorList>
            <consortium name="The Broad Institute Genomics Platform"/>
            <person name="Russ C."/>
            <person name="Tyler B."/>
            <person name="van West P."/>
            <person name="Dieguez-Uribeondo J."/>
            <person name="Young S.K."/>
            <person name="Zeng Q."/>
            <person name="Gargeya S."/>
            <person name="Fitzgerald M."/>
            <person name="Abouelleil A."/>
            <person name="Alvarado L."/>
            <person name="Chapman S.B."/>
            <person name="Gainer-Dewar J."/>
            <person name="Goldberg J."/>
            <person name="Griggs A."/>
            <person name="Gujja S."/>
            <person name="Hansen M."/>
            <person name="Howarth C."/>
            <person name="Imamovic A."/>
            <person name="Ireland A."/>
            <person name="Larimer J."/>
            <person name="McCowan C."/>
            <person name="Murphy C."/>
            <person name="Pearson M."/>
            <person name="Poon T.W."/>
            <person name="Priest M."/>
            <person name="Roberts A."/>
            <person name="Saif S."/>
            <person name="Shea T."/>
            <person name="Sykes S."/>
            <person name="Wortman J."/>
            <person name="Nusbaum C."/>
            <person name="Birren B."/>
        </authorList>
    </citation>
    <scope>NUCLEOTIDE SEQUENCE [LARGE SCALE GENOMIC DNA]</scope>
    <source>
        <strain evidence="11">NJM9701</strain>
    </source>
</reference>
<evidence type="ECO:0008006" key="12">
    <source>
        <dbReference type="Google" id="ProtNLM"/>
    </source>
</evidence>
<dbReference type="InterPro" id="IPR043502">
    <property type="entry name" value="DNA/RNA_pol_sf"/>
</dbReference>
<dbReference type="VEuPathDB" id="FungiDB:H310_04256"/>
<dbReference type="InterPro" id="IPR012337">
    <property type="entry name" value="RNaseH-like_sf"/>
</dbReference>
<dbReference type="SUPFAM" id="SSF53098">
    <property type="entry name" value="Ribonuclease H-like"/>
    <property type="match status" value="1"/>
</dbReference>
<dbReference type="InterPro" id="IPR041588">
    <property type="entry name" value="Integrase_H2C2"/>
</dbReference>
<dbReference type="InterPro" id="IPR023780">
    <property type="entry name" value="Chromo_domain"/>
</dbReference>
<sequence length="1174" mass="130687">MAETKKEGKPVTIAKEVKTVEPNETTAILCAARVVCTANHVIAMDASFDSGADQSVIPPRTLKRLQDAGRDMVVTELPAPISVRGFVGPSHTVTQEVKLTLNFETDVGPLVLTDVKCWLSSGDLPSGVGGILLSRPIISEYDMGDVESTSGVVKAVMLATKQELVDDLADEEKALAVLDAKVAEAMAAGCGSEFALVLSKLLAKYVDVFRLTLGHDPPVDIPPLKVHPTRVSKPVRCKGRRYSLPQREFMHKHVEELEKAGVIYRNPTSRWACAPLIVRKPHTKDEFRMTVDLHPVNSQTEQIAWPMPMLEIVVDHLRGATCFFILDFFKGYWQFSLDKSCQEMFSFLTDTGVYTSTRVMQGGSDSVAYCQSTVQAMFAEQLYRCLLAWLDDLLGYHKTPTGLLSALAEVLEVCAKRGLKLHPKKCQFYAKEAKWCGRIISGTGVKHDPARVEALQQLSEPKTGADLQHWWEAYQAVGSYCTVLLADVGWNDTHTAALEATKMALAKVVEPSHPKPDKRLCVFADASEEHWGAVITQVPPDQLERPLEAQSHEPLMFLSGTFTGSAGRWAIVEKEAYAIVETLIRADYLLHPVAGFTLYTDHRNLKFIFSPTAVVSSVPKYTAQKLERWAHLLMGYSYEIRDIPGETNVWANLLSHSGSPLKSISAISREPLMVSPLRSSSFEWPTLVSIGAAQRERLDTDTPVALPLNSIQLAEHQIQLDSGETWSLRYACVCAHASLAGHRAASHTLESLLVFCWWSTMEKDVQFFVDRCLHCASVSGGATRPLGEALHSTQPNGLLHWDYLFMGDSKKSDRYLLVIKCDASKLVWLFPSKEATAVFTKDCLLQWSAVFGVCYEWVSDQGTHFKNQVISELQHVLGAHHHFTTARCPWANGTVEVVMRQLLRLFRACLSEWRVATTQSNEIHLVIMLIMNQLPSPSLGGLAPVTAMSSRPAMSPMDTISLPGSLKSATLNEIESMQRANIDNSRAALDAMHKEMNAANALKRDRARKPHDKKRGVKMAQFVVGYYVLYQDVWQHHRAKLRTTWCGPAVLTFVTSSWLYVFKNLITGDEREAHASRLKFYADKSLHLSEDLKEHVAHNSDGYEVEAILDALYIAAKKSYEVLIKWRGLQVVENAWEPTATIYEDVAVAFKNFSTKKGSSAVIKQIANDYSVME</sequence>
<protein>
    <recommendedName>
        <fullName evidence="12">Reverse transcriptase</fullName>
    </recommendedName>
</protein>
<proteinExistence type="predicted"/>
<dbReference type="SUPFAM" id="SSF56672">
    <property type="entry name" value="DNA/RNA polymerases"/>
    <property type="match status" value="1"/>
</dbReference>
<keyword evidence="6" id="KW-0695">RNA-directed DNA polymerase</keyword>
<evidence type="ECO:0000256" key="3">
    <source>
        <dbReference type="ARBA" id="ARBA00022722"/>
    </source>
</evidence>
<dbReference type="Gene3D" id="3.30.420.10">
    <property type="entry name" value="Ribonuclease H-like superfamily/Ribonuclease H"/>
    <property type="match status" value="1"/>
</dbReference>
<dbReference type="RefSeq" id="XP_008866741.1">
    <property type="nucleotide sequence ID" value="XM_008868519.1"/>
</dbReference>
<dbReference type="SMART" id="SM00298">
    <property type="entry name" value="CHROMO"/>
    <property type="match status" value="1"/>
</dbReference>
<dbReference type="Pfam" id="PF00385">
    <property type="entry name" value="Chromo"/>
    <property type="match status" value="1"/>
</dbReference>
<feature type="domain" description="Reverse transcriptase" evidence="9">
    <location>
        <begin position="259"/>
        <end position="440"/>
    </location>
</feature>
<keyword evidence="2" id="KW-0548">Nucleotidyltransferase</keyword>
<evidence type="ECO:0000256" key="1">
    <source>
        <dbReference type="ARBA" id="ARBA00022679"/>
    </source>
</evidence>
<evidence type="ECO:0000256" key="4">
    <source>
        <dbReference type="ARBA" id="ARBA00022759"/>
    </source>
</evidence>
<organism evidence="11">
    <name type="scientific">Aphanomyces invadans</name>
    <dbReference type="NCBI Taxonomy" id="157072"/>
    <lineage>
        <taxon>Eukaryota</taxon>
        <taxon>Sar</taxon>
        <taxon>Stramenopiles</taxon>
        <taxon>Oomycota</taxon>
        <taxon>Saprolegniomycetes</taxon>
        <taxon>Saprolegniales</taxon>
        <taxon>Verrucalvaceae</taxon>
        <taxon>Aphanomyces</taxon>
    </lineage>
</organism>
<dbReference type="EMBL" id="KI913957">
    <property type="protein sequence ID" value="ETW05303.1"/>
    <property type="molecule type" value="Genomic_DNA"/>
</dbReference>
<keyword evidence="5" id="KW-0378">Hydrolase</keyword>
<feature type="domain" description="Integrase catalytic" evidence="10">
    <location>
        <begin position="791"/>
        <end position="952"/>
    </location>
</feature>
<feature type="domain" description="Chromo" evidence="8">
    <location>
        <begin position="1103"/>
        <end position="1165"/>
    </location>
</feature>
<dbReference type="PROSITE" id="PS50994">
    <property type="entry name" value="INTEGRASE"/>
    <property type="match status" value="1"/>
</dbReference>
<dbReference type="Pfam" id="PF00078">
    <property type="entry name" value="RVT_1"/>
    <property type="match status" value="1"/>
</dbReference>
<dbReference type="InterPro" id="IPR000477">
    <property type="entry name" value="RT_dom"/>
</dbReference>
<dbReference type="CDD" id="cd09274">
    <property type="entry name" value="RNase_HI_RT_Ty3"/>
    <property type="match status" value="1"/>
</dbReference>
<dbReference type="GO" id="GO:0016787">
    <property type="term" value="F:hydrolase activity"/>
    <property type="evidence" value="ECO:0007669"/>
    <property type="project" value="UniProtKB-KW"/>
</dbReference>
<dbReference type="Pfam" id="PF17921">
    <property type="entry name" value="Integrase_H2C2"/>
    <property type="match status" value="1"/>
</dbReference>
<dbReference type="GO" id="GO:0015074">
    <property type="term" value="P:DNA integration"/>
    <property type="evidence" value="ECO:0007669"/>
    <property type="project" value="InterPro"/>
</dbReference>
<dbReference type="InterPro" id="IPR001584">
    <property type="entry name" value="Integrase_cat-core"/>
</dbReference>
<dbReference type="Pfam" id="PF00665">
    <property type="entry name" value="rve"/>
    <property type="match status" value="1"/>
</dbReference>
<dbReference type="CDD" id="cd01647">
    <property type="entry name" value="RT_LTR"/>
    <property type="match status" value="1"/>
</dbReference>